<dbReference type="Gene3D" id="3.20.20.70">
    <property type="entry name" value="Aldolase class I"/>
    <property type="match status" value="1"/>
</dbReference>
<accession>A0A1Y5SFB5</accession>
<evidence type="ECO:0000313" key="9">
    <source>
        <dbReference type="Proteomes" id="UP000193870"/>
    </source>
</evidence>
<dbReference type="GO" id="GO:0003824">
    <property type="term" value="F:catalytic activity"/>
    <property type="evidence" value="ECO:0007669"/>
    <property type="project" value="InterPro"/>
</dbReference>
<feature type="domain" description="Radical SAM core" evidence="7">
    <location>
        <begin position="19"/>
        <end position="84"/>
    </location>
</feature>
<dbReference type="PANTHER" id="PTHR11228">
    <property type="entry name" value="RADICAL SAM DOMAIN PROTEIN"/>
    <property type="match status" value="1"/>
</dbReference>
<dbReference type="GO" id="GO:0046872">
    <property type="term" value="F:metal ion binding"/>
    <property type="evidence" value="ECO:0007669"/>
    <property type="project" value="UniProtKB-KW"/>
</dbReference>
<organism evidence="8 9">
    <name type="scientific">Palleronia marisminoris</name>
    <dbReference type="NCBI Taxonomy" id="315423"/>
    <lineage>
        <taxon>Bacteria</taxon>
        <taxon>Pseudomonadati</taxon>
        <taxon>Pseudomonadota</taxon>
        <taxon>Alphaproteobacteria</taxon>
        <taxon>Rhodobacterales</taxon>
        <taxon>Roseobacteraceae</taxon>
        <taxon>Palleronia</taxon>
    </lineage>
</organism>
<sequence>MMTHATDKVSPTIAMPAKMTHRCPLACPYCSTPIDLALQASELPTDEWERVFAQAAKLGALQLHHSGGEPALRRDLVQLTAAARGGVELSQSAAWVAGARPAGDRPRRTNHALPRGRIAPG</sequence>
<gene>
    <name evidence="8" type="ORF">PAM7066_01558</name>
</gene>
<evidence type="ECO:0000313" key="8">
    <source>
        <dbReference type="EMBL" id="SLN36660.1"/>
    </source>
</evidence>
<evidence type="ECO:0000256" key="2">
    <source>
        <dbReference type="ARBA" id="ARBA00022691"/>
    </source>
</evidence>
<evidence type="ECO:0000256" key="5">
    <source>
        <dbReference type="ARBA" id="ARBA00023014"/>
    </source>
</evidence>
<keyword evidence="9" id="KW-1185">Reference proteome</keyword>
<dbReference type="EMBL" id="FWFV01000003">
    <property type="protein sequence ID" value="SLN36660.1"/>
    <property type="molecule type" value="Genomic_DNA"/>
</dbReference>
<evidence type="ECO:0000256" key="6">
    <source>
        <dbReference type="SAM" id="MobiDB-lite"/>
    </source>
</evidence>
<dbReference type="InterPro" id="IPR007197">
    <property type="entry name" value="rSAM"/>
</dbReference>
<dbReference type="Pfam" id="PF04055">
    <property type="entry name" value="Radical_SAM"/>
    <property type="match status" value="1"/>
</dbReference>
<dbReference type="Proteomes" id="UP000193870">
    <property type="component" value="Unassembled WGS sequence"/>
</dbReference>
<dbReference type="SFLD" id="SFLDS00029">
    <property type="entry name" value="Radical_SAM"/>
    <property type="match status" value="1"/>
</dbReference>
<name>A0A1Y5SFB5_9RHOB</name>
<dbReference type="AlphaFoldDB" id="A0A1Y5SFB5"/>
<evidence type="ECO:0000256" key="4">
    <source>
        <dbReference type="ARBA" id="ARBA00023004"/>
    </source>
</evidence>
<dbReference type="InterPro" id="IPR058240">
    <property type="entry name" value="rSAM_sf"/>
</dbReference>
<evidence type="ECO:0000256" key="3">
    <source>
        <dbReference type="ARBA" id="ARBA00022723"/>
    </source>
</evidence>
<keyword evidence="4" id="KW-0408">Iron</keyword>
<dbReference type="CDD" id="cd01335">
    <property type="entry name" value="Radical_SAM"/>
    <property type="match status" value="1"/>
</dbReference>
<dbReference type="InterPro" id="IPR013785">
    <property type="entry name" value="Aldolase_TIM"/>
</dbReference>
<dbReference type="SUPFAM" id="SSF102114">
    <property type="entry name" value="Radical SAM enzymes"/>
    <property type="match status" value="1"/>
</dbReference>
<keyword evidence="5" id="KW-0411">Iron-sulfur</keyword>
<proteinExistence type="predicted"/>
<dbReference type="STRING" id="315423.SAMN04488020_103276"/>
<feature type="region of interest" description="Disordered" evidence="6">
    <location>
        <begin position="98"/>
        <end position="121"/>
    </location>
</feature>
<evidence type="ECO:0000259" key="7">
    <source>
        <dbReference type="Pfam" id="PF04055"/>
    </source>
</evidence>
<keyword evidence="3" id="KW-0479">Metal-binding</keyword>
<comment type="cofactor">
    <cofactor evidence="1">
        <name>[4Fe-4S] cluster</name>
        <dbReference type="ChEBI" id="CHEBI:49883"/>
    </cofactor>
</comment>
<dbReference type="GO" id="GO:0051536">
    <property type="term" value="F:iron-sulfur cluster binding"/>
    <property type="evidence" value="ECO:0007669"/>
    <property type="project" value="UniProtKB-KW"/>
</dbReference>
<dbReference type="PANTHER" id="PTHR11228:SF7">
    <property type="entry name" value="PQQA PEPTIDE CYCLASE"/>
    <property type="match status" value="1"/>
</dbReference>
<dbReference type="InterPro" id="IPR050377">
    <property type="entry name" value="Radical_SAM_PqqE_MftC-like"/>
</dbReference>
<keyword evidence="2" id="KW-0949">S-adenosyl-L-methionine</keyword>
<protein>
    <submittedName>
        <fullName evidence="8">Pyrroloquinoline quinone biosynthesis protein PqqE</fullName>
    </submittedName>
</protein>
<dbReference type="OrthoDB" id="9792276at2"/>
<reference evidence="8 9" key="1">
    <citation type="submission" date="2017-03" db="EMBL/GenBank/DDBJ databases">
        <authorList>
            <person name="Afonso C.L."/>
            <person name="Miller P.J."/>
            <person name="Scott M.A."/>
            <person name="Spackman E."/>
            <person name="Goraichik I."/>
            <person name="Dimitrov K.M."/>
            <person name="Suarez D.L."/>
            <person name="Swayne D.E."/>
        </authorList>
    </citation>
    <scope>NUCLEOTIDE SEQUENCE [LARGE SCALE GENOMIC DNA]</scope>
    <source>
        <strain evidence="8 9">CECT 7066</strain>
    </source>
</reference>
<evidence type="ECO:0000256" key="1">
    <source>
        <dbReference type="ARBA" id="ARBA00001966"/>
    </source>
</evidence>